<organism evidence="2 3">
    <name type="scientific">Hypsizygus marmoreus</name>
    <name type="common">White beech mushroom</name>
    <name type="synonym">Agaricus marmoreus</name>
    <dbReference type="NCBI Taxonomy" id="39966"/>
    <lineage>
        <taxon>Eukaryota</taxon>
        <taxon>Fungi</taxon>
        <taxon>Dikarya</taxon>
        <taxon>Basidiomycota</taxon>
        <taxon>Agaricomycotina</taxon>
        <taxon>Agaricomycetes</taxon>
        <taxon>Agaricomycetidae</taxon>
        <taxon>Agaricales</taxon>
        <taxon>Tricholomatineae</taxon>
        <taxon>Lyophyllaceae</taxon>
        <taxon>Hypsizygus</taxon>
    </lineage>
</organism>
<sequence>MIDDPERISLREACSLSSSSGSHPGKREDSLITWCNTQCMSVFLMIMSSNLIHSRPSLNRKEDGLSKLACLGLLTQPPNLSMSSRHFIKATHPRWPWCDRMTSLTPLEKGGDGSLPSKYSQKQTFSRAPPQVSGSMKNTRISPVFHYVLTMRLSISRVQGRSCPPGDPRNSRNRSLVLCLPQGDAVKWDDGIPNRAHTHRSPSLESLERGVCGDDRPTGWVGDDEHGMVGVLDGDLDDDSFSVALRSRC</sequence>
<evidence type="ECO:0000313" key="3">
    <source>
        <dbReference type="Proteomes" id="UP000076154"/>
    </source>
</evidence>
<feature type="compositionally biased region" description="Basic and acidic residues" evidence="1">
    <location>
        <begin position="206"/>
        <end position="220"/>
    </location>
</feature>
<name>A0A369JXB4_HYPMA</name>
<dbReference type="Proteomes" id="UP000076154">
    <property type="component" value="Unassembled WGS sequence"/>
</dbReference>
<dbReference type="AlphaFoldDB" id="A0A369JXB4"/>
<evidence type="ECO:0000313" key="2">
    <source>
        <dbReference type="EMBL" id="RDB23376.1"/>
    </source>
</evidence>
<proteinExistence type="predicted"/>
<gene>
    <name evidence="2" type="ORF">Hypma_009420</name>
</gene>
<keyword evidence="3" id="KW-1185">Reference proteome</keyword>
<feature type="region of interest" description="Disordered" evidence="1">
    <location>
        <begin position="111"/>
        <end position="136"/>
    </location>
</feature>
<feature type="region of interest" description="Disordered" evidence="1">
    <location>
        <begin position="190"/>
        <end position="220"/>
    </location>
</feature>
<feature type="compositionally biased region" description="Polar residues" evidence="1">
    <location>
        <begin position="117"/>
        <end position="136"/>
    </location>
</feature>
<evidence type="ECO:0000256" key="1">
    <source>
        <dbReference type="SAM" id="MobiDB-lite"/>
    </source>
</evidence>
<accession>A0A369JXB4</accession>
<comment type="caution">
    <text evidence="2">The sequence shown here is derived from an EMBL/GenBank/DDBJ whole genome shotgun (WGS) entry which is preliminary data.</text>
</comment>
<dbReference type="InParanoid" id="A0A369JXB4"/>
<reference evidence="2" key="1">
    <citation type="submission" date="2018-04" db="EMBL/GenBank/DDBJ databases">
        <title>Whole genome sequencing of Hypsizygus marmoreus.</title>
        <authorList>
            <person name="Choi I.-G."/>
            <person name="Min B."/>
            <person name="Kim J.-G."/>
            <person name="Kim S."/>
            <person name="Oh Y.-L."/>
            <person name="Kong W.-S."/>
            <person name="Park H."/>
            <person name="Jeong J."/>
            <person name="Song E.-S."/>
        </authorList>
    </citation>
    <scope>NUCLEOTIDE SEQUENCE [LARGE SCALE GENOMIC DNA]</scope>
    <source>
        <strain evidence="2">51987-8</strain>
    </source>
</reference>
<dbReference type="EMBL" id="LUEZ02000046">
    <property type="protein sequence ID" value="RDB23376.1"/>
    <property type="molecule type" value="Genomic_DNA"/>
</dbReference>
<protein>
    <submittedName>
        <fullName evidence="2">Uncharacterized protein</fullName>
    </submittedName>
</protein>